<reference evidence="4 5" key="1">
    <citation type="submission" date="2016-07" db="EMBL/GenBank/DDBJ databases">
        <title>Pervasive Adenine N6-methylation of Active Genes in Fungi.</title>
        <authorList>
            <consortium name="DOE Joint Genome Institute"/>
            <person name="Mondo S.J."/>
            <person name="Dannebaum R.O."/>
            <person name="Kuo R.C."/>
            <person name="Labutti K."/>
            <person name="Haridas S."/>
            <person name="Kuo A."/>
            <person name="Salamov A."/>
            <person name="Ahrendt S.R."/>
            <person name="Lipzen A."/>
            <person name="Sullivan W."/>
            <person name="Andreopoulos W.B."/>
            <person name="Clum A."/>
            <person name="Lindquist E."/>
            <person name="Daum C."/>
            <person name="Ramamoorthy G.K."/>
            <person name="Gryganskyi A."/>
            <person name="Culley D."/>
            <person name="Magnuson J.K."/>
            <person name="James T.Y."/>
            <person name="O'Malley M.A."/>
            <person name="Stajich J.E."/>
            <person name="Spatafora J.W."/>
            <person name="Visel A."/>
            <person name="Grigoriev I.V."/>
        </authorList>
    </citation>
    <scope>NUCLEOTIDE SEQUENCE [LARGE SCALE GENOMIC DNA]</scope>
    <source>
        <strain evidence="4 5">JEL800</strain>
    </source>
</reference>
<dbReference type="InterPro" id="IPR011992">
    <property type="entry name" value="EF-hand-dom_pair"/>
</dbReference>
<protein>
    <recommendedName>
        <fullName evidence="3">EF-hand domain-containing protein</fullName>
    </recommendedName>
</protein>
<keyword evidence="5" id="KW-1185">Reference proteome</keyword>
<name>A0A1Y2C2N4_9FUNG</name>
<sequence length="337" mass="36900">MSFDEVAVVYDSLRVLEFANEEIELALMAPLGPATSAVHTRVQNEKREEESLRALLINAGAWGLVSRKRRGSSQNLPETTSMPANPAATKSIKLQDFRKVFHRVSPWKSSNSSGLASTQIQAPSTPSLKSNKSGSSLPPRMNLPRGLSAVKTLAASGSGLQSTMSMSSVSNIQPLEDVHITLVDRIYFYSSFNYSSFHANRAAPQGGMGADYMKANGANPAASNKPQETSTYVVDLASIVHTLDIMLKQPLNTRLRFLFDLHDLDGDGFLDKNELKAVMDSLLEMFEKSGKAAGVVEEEEVYMKAVSSFLNSALKLGQIRVVGQMDLVWRIQERLES</sequence>
<dbReference type="Proteomes" id="UP000193642">
    <property type="component" value="Unassembled WGS sequence"/>
</dbReference>
<comment type="caution">
    <text evidence="4">The sequence shown here is derived from an EMBL/GenBank/DDBJ whole genome shotgun (WGS) entry which is preliminary data.</text>
</comment>
<evidence type="ECO:0000313" key="4">
    <source>
        <dbReference type="EMBL" id="ORY41298.1"/>
    </source>
</evidence>
<dbReference type="SMART" id="SM00054">
    <property type="entry name" value="EFh"/>
    <property type="match status" value="1"/>
</dbReference>
<feature type="region of interest" description="Disordered" evidence="2">
    <location>
        <begin position="107"/>
        <end position="143"/>
    </location>
</feature>
<proteinExistence type="predicted"/>
<evidence type="ECO:0000256" key="1">
    <source>
        <dbReference type="ARBA" id="ARBA00022837"/>
    </source>
</evidence>
<dbReference type="InterPro" id="IPR018247">
    <property type="entry name" value="EF_Hand_1_Ca_BS"/>
</dbReference>
<dbReference type="OrthoDB" id="294251at2759"/>
<dbReference type="GO" id="GO:0005509">
    <property type="term" value="F:calcium ion binding"/>
    <property type="evidence" value="ECO:0007669"/>
    <property type="project" value="InterPro"/>
</dbReference>
<dbReference type="CDD" id="cd00051">
    <property type="entry name" value="EFh"/>
    <property type="match status" value="1"/>
</dbReference>
<dbReference type="EMBL" id="MCGO01000032">
    <property type="protein sequence ID" value="ORY41298.1"/>
    <property type="molecule type" value="Genomic_DNA"/>
</dbReference>
<evidence type="ECO:0000313" key="5">
    <source>
        <dbReference type="Proteomes" id="UP000193642"/>
    </source>
</evidence>
<organism evidence="4 5">
    <name type="scientific">Rhizoclosmatium globosum</name>
    <dbReference type="NCBI Taxonomy" id="329046"/>
    <lineage>
        <taxon>Eukaryota</taxon>
        <taxon>Fungi</taxon>
        <taxon>Fungi incertae sedis</taxon>
        <taxon>Chytridiomycota</taxon>
        <taxon>Chytridiomycota incertae sedis</taxon>
        <taxon>Chytridiomycetes</taxon>
        <taxon>Chytridiales</taxon>
        <taxon>Chytriomycetaceae</taxon>
        <taxon>Rhizoclosmatium</taxon>
    </lineage>
</organism>
<feature type="domain" description="EF-hand" evidence="3">
    <location>
        <begin position="250"/>
        <end position="285"/>
    </location>
</feature>
<evidence type="ECO:0000256" key="2">
    <source>
        <dbReference type="SAM" id="MobiDB-lite"/>
    </source>
</evidence>
<dbReference type="InterPro" id="IPR002048">
    <property type="entry name" value="EF_hand_dom"/>
</dbReference>
<dbReference type="PROSITE" id="PS00018">
    <property type="entry name" value="EF_HAND_1"/>
    <property type="match status" value="1"/>
</dbReference>
<evidence type="ECO:0000259" key="3">
    <source>
        <dbReference type="PROSITE" id="PS50222"/>
    </source>
</evidence>
<dbReference type="STRING" id="329046.A0A1Y2C2N4"/>
<feature type="compositionally biased region" description="Polar residues" evidence="2">
    <location>
        <begin position="107"/>
        <end position="136"/>
    </location>
</feature>
<gene>
    <name evidence="4" type="ORF">BCR33DRAFT_343766</name>
</gene>
<dbReference type="AlphaFoldDB" id="A0A1Y2C2N4"/>
<dbReference type="PROSITE" id="PS50222">
    <property type="entry name" value="EF_HAND_2"/>
    <property type="match status" value="1"/>
</dbReference>
<dbReference type="Gene3D" id="1.10.238.10">
    <property type="entry name" value="EF-hand"/>
    <property type="match status" value="1"/>
</dbReference>
<accession>A0A1Y2C2N4</accession>
<keyword evidence="1" id="KW-0106">Calcium</keyword>
<dbReference type="SUPFAM" id="SSF47473">
    <property type="entry name" value="EF-hand"/>
    <property type="match status" value="1"/>
</dbReference>
<dbReference type="Pfam" id="PF13405">
    <property type="entry name" value="EF-hand_6"/>
    <property type="match status" value="1"/>
</dbReference>